<evidence type="ECO:0000256" key="1">
    <source>
        <dbReference type="SAM" id="Phobius"/>
    </source>
</evidence>
<feature type="transmembrane region" description="Helical" evidence="1">
    <location>
        <begin position="680"/>
        <end position="701"/>
    </location>
</feature>
<dbReference type="Pfam" id="PF06772">
    <property type="entry name" value="LtrA"/>
    <property type="match status" value="2"/>
</dbReference>
<feature type="transmembrane region" description="Helical" evidence="1">
    <location>
        <begin position="278"/>
        <end position="298"/>
    </location>
</feature>
<feature type="transmembrane region" description="Helical" evidence="1">
    <location>
        <begin position="722"/>
        <end position="744"/>
    </location>
</feature>
<feature type="transmembrane region" description="Helical" evidence="1">
    <location>
        <begin position="416"/>
        <end position="436"/>
    </location>
</feature>
<feature type="transmembrane region" description="Helical" evidence="1">
    <location>
        <begin position="182"/>
        <end position="202"/>
    </location>
</feature>
<comment type="caution">
    <text evidence="2">The sequence shown here is derived from an EMBL/GenBank/DDBJ whole genome shotgun (WGS) entry which is preliminary data.</text>
</comment>
<keyword evidence="1" id="KW-0472">Membrane</keyword>
<feature type="transmembrane region" description="Helical" evidence="1">
    <location>
        <begin position="464"/>
        <end position="481"/>
    </location>
</feature>
<feature type="transmembrane region" description="Helical" evidence="1">
    <location>
        <begin position="149"/>
        <end position="170"/>
    </location>
</feature>
<name>A0A317CYM4_9ACTN</name>
<accession>A0A317CYM4</accession>
<dbReference type="AlphaFoldDB" id="A0A317CYM4"/>
<feature type="transmembrane region" description="Helical" evidence="1">
    <location>
        <begin position="327"/>
        <end position="346"/>
    </location>
</feature>
<dbReference type="EMBL" id="QGKS01000493">
    <property type="protein sequence ID" value="PWR06980.1"/>
    <property type="molecule type" value="Genomic_DNA"/>
</dbReference>
<organism evidence="2 3">
    <name type="scientific">Micromonospora sicca</name>
    <dbReference type="NCBI Taxonomy" id="2202420"/>
    <lineage>
        <taxon>Bacteria</taxon>
        <taxon>Bacillati</taxon>
        <taxon>Actinomycetota</taxon>
        <taxon>Actinomycetes</taxon>
        <taxon>Micromonosporales</taxon>
        <taxon>Micromonosporaceae</taxon>
        <taxon>Micromonospora</taxon>
    </lineage>
</organism>
<feature type="transmembrane region" description="Helical" evidence="1">
    <location>
        <begin position="815"/>
        <end position="832"/>
    </location>
</feature>
<protein>
    <recommendedName>
        <fullName evidence="4">Low temperature requirement protein A</fullName>
    </recommendedName>
</protein>
<feature type="transmembrane region" description="Helical" evidence="1">
    <location>
        <begin position="390"/>
        <end position="410"/>
    </location>
</feature>
<feature type="transmembrane region" description="Helical" evidence="1">
    <location>
        <begin position="253"/>
        <end position="272"/>
    </location>
</feature>
<feature type="transmembrane region" description="Helical" evidence="1">
    <location>
        <begin position="519"/>
        <end position="543"/>
    </location>
</feature>
<feature type="transmembrane region" description="Helical" evidence="1">
    <location>
        <begin position="654"/>
        <end position="674"/>
    </location>
</feature>
<dbReference type="InterPro" id="IPR010640">
    <property type="entry name" value="Low_temperature_requirement_A"/>
</dbReference>
<dbReference type="PANTHER" id="PTHR36840:SF1">
    <property type="entry name" value="BLL5714 PROTEIN"/>
    <property type="match status" value="1"/>
</dbReference>
<keyword evidence="1" id="KW-1133">Transmembrane helix</keyword>
<keyword evidence="1" id="KW-0812">Transmembrane</keyword>
<dbReference type="PANTHER" id="PTHR36840">
    <property type="entry name" value="BLL5714 PROTEIN"/>
    <property type="match status" value="1"/>
</dbReference>
<feature type="transmembrane region" description="Helical" evidence="1">
    <location>
        <begin position="764"/>
        <end position="785"/>
    </location>
</feature>
<feature type="transmembrane region" description="Helical" evidence="1">
    <location>
        <begin position="618"/>
        <end position="642"/>
    </location>
</feature>
<feature type="transmembrane region" description="Helical" evidence="1">
    <location>
        <begin position="792"/>
        <end position="809"/>
    </location>
</feature>
<feature type="transmembrane region" description="Helical" evidence="1">
    <location>
        <begin position="214"/>
        <end position="233"/>
    </location>
</feature>
<evidence type="ECO:0008006" key="4">
    <source>
        <dbReference type="Google" id="ProtNLM"/>
    </source>
</evidence>
<gene>
    <name evidence="2" type="ORF">DKT69_35665</name>
</gene>
<dbReference type="Proteomes" id="UP000246050">
    <property type="component" value="Unassembled WGS sequence"/>
</dbReference>
<feature type="transmembrane region" description="Helical" evidence="1">
    <location>
        <begin position="123"/>
        <end position="143"/>
    </location>
</feature>
<feature type="transmembrane region" description="Helical" evidence="1">
    <location>
        <begin position="487"/>
        <end position="507"/>
    </location>
</feature>
<evidence type="ECO:0000313" key="3">
    <source>
        <dbReference type="Proteomes" id="UP000246050"/>
    </source>
</evidence>
<feature type="transmembrane region" description="Helical" evidence="1">
    <location>
        <begin position="555"/>
        <end position="574"/>
    </location>
</feature>
<evidence type="ECO:0000313" key="2">
    <source>
        <dbReference type="EMBL" id="PWR06980.1"/>
    </source>
</evidence>
<feature type="transmembrane region" description="Helical" evidence="1">
    <location>
        <begin position="586"/>
        <end position="606"/>
    </location>
</feature>
<proteinExistence type="predicted"/>
<reference evidence="2 3" key="1">
    <citation type="submission" date="2018-05" db="EMBL/GenBank/DDBJ databases">
        <title>Micromonosporas from Atacama Desert.</title>
        <authorList>
            <person name="Carro L."/>
            <person name="Golinska P."/>
            <person name="Klenk H.-P."/>
            <person name="Goodfellow M."/>
        </authorList>
    </citation>
    <scope>NUCLEOTIDE SEQUENCE [LARGE SCALE GENOMIC DNA]</scope>
    <source>
        <strain evidence="2 3">4G51</strain>
    </source>
</reference>
<feature type="transmembrane region" description="Helical" evidence="1">
    <location>
        <begin position="366"/>
        <end position="383"/>
    </location>
</feature>
<sequence length="862" mass="92935">MTDGDPQRAACGLAEFGLRPPTAWQSGEVTRSRLARHSGERPARFLGGIQLSPGGPGVSRLELFLDLVFVYAFLSVTDLVTENFRIEGLFQGVLVVLLLWRAWSSYTVLGNLVRLDKGIMRPLIFGVAATILVTGIAAPVTFTDRPGGLFGPLIFVVAFLLAQLGALLMLTYTVSGGTRGPLLRAWLPFSGAAVLLLCGALLPRHLPAGVDGGSVQLALFFAATVVDFIGVRALGADNWRIVSVPHWAERHRLVVLIALGETIISIGTARGLIGDPPITWSVIGGSALSLVVVAVLWWRYFDIAGFAAEQALQRWPAATRSRLGRDAYSVLHVVMIIGLVLIALGLKRALSSVEPATAYRWDQLSTLVLYGGVLVYLLGLVALEHRTIRLLGRSPLLGIVLVTTLAPVAVRLPPVGAVGLLAAVLTSMVLADLTVFRRRHHLLHRQAAEAAIHAATTGVTPKELFLDLVVVYTFIQVTVLMTRHPTVVGVAQALAVLSLLWVAWSLYTQVGNVLRSESIPVRLSVLLIVALTLTIGIAIPQAFDVVPDGLPGPMIVVVCYIALRVLHLIALRLVVRPDRAQHARMLRAGVPTAAALVLLLFAALASSRPHAPEELSPLAASLWLAAIVVDLAGGYFVVQRFWQVSSAKHWTDRYALIILIALGESIISAGVAVFGRAISWSVIVASATSMVLLATLWWAYFDTDAIVGERVMQDRTGNQRAALARDAYAYLHLPMIVGLMLLSFGIRKTLDVVSDPSGPARTPLGHAILFAGVLVYLLANQAFWWRTRHQIRWVRATGILLVAILAPVTSPLPPLWALTILAAATAAVMMIDSHHAAELRRRLTRATALSHPDQQPPMNPIS</sequence>